<dbReference type="SUPFAM" id="SSF55729">
    <property type="entry name" value="Acyl-CoA N-acyltransferases (Nat)"/>
    <property type="match status" value="1"/>
</dbReference>
<dbReference type="EMBL" id="CP021748">
    <property type="protein sequence ID" value="ARX84680.1"/>
    <property type="molecule type" value="Genomic_DNA"/>
</dbReference>
<dbReference type="Pfam" id="PF00583">
    <property type="entry name" value="Acetyltransf_1"/>
    <property type="match status" value="1"/>
</dbReference>
<reference evidence="4 5" key="1">
    <citation type="submission" date="2017-05" db="EMBL/GenBank/DDBJ databases">
        <title>Streptomyces alboflavus Genome sequencing and assembly.</title>
        <authorList>
            <person name="Wang Y."/>
            <person name="Du B."/>
            <person name="Ding Y."/>
            <person name="Liu H."/>
            <person name="Hou Q."/>
            <person name="Liu K."/>
            <person name="Wang C."/>
            <person name="Yao L."/>
        </authorList>
    </citation>
    <scope>NUCLEOTIDE SEQUENCE [LARGE SCALE GENOMIC DNA]</scope>
    <source>
        <strain evidence="4 5">MDJK44</strain>
    </source>
</reference>
<dbReference type="KEGG" id="salf:SMD44_04131"/>
<dbReference type="PROSITE" id="PS51186">
    <property type="entry name" value="GNAT"/>
    <property type="match status" value="1"/>
</dbReference>
<evidence type="ECO:0000313" key="5">
    <source>
        <dbReference type="Proteomes" id="UP000195880"/>
    </source>
</evidence>
<protein>
    <submittedName>
        <fullName evidence="4">Acyltransferase</fullName>
    </submittedName>
</protein>
<keyword evidence="1 4" id="KW-0808">Transferase</keyword>
<dbReference type="InterPro" id="IPR050832">
    <property type="entry name" value="Bact_Acetyltransf"/>
</dbReference>
<evidence type="ECO:0000256" key="1">
    <source>
        <dbReference type="ARBA" id="ARBA00022679"/>
    </source>
</evidence>
<name>A0A1Z1WEC3_9ACTN</name>
<dbReference type="STRING" id="67267.GCA_000716675_07695"/>
<organism evidence="4 5">
    <name type="scientific">Streptomyces alboflavus</name>
    <dbReference type="NCBI Taxonomy" id="67267"/>
    <lineage>
        <taxon>Bacteria</taxon>
        <taxon>Bacillati</taxon>
        <taxon>Actinomycetota</taxon>
        <taxon>Actinomycetes</taxon>
        <taxon>Kitasatosporales</taxon>
        <taxon>Streptomycetaceae</taxon>
        <taxon>Streptomyces</taxon>
    </lineage>
</organism>
<dbReference type="eggNOG" id="COG0456">
    <property type="taxonomic scope" value="Bacteria"/>
</dbReference>
<evidence type="ECO:0000259" key="3">
    <source>
        <dbReference type="PROSITE" id="PS51186"/>
    </source>
</evidence>
<dbReference type="AlphaFoldDB" id="A0A1Z1WEC3"/>
<evidence type="ECO:0000313" key="4">
    <source>
        <dbReference type="EMBL" id="ARX84680.1"/>
    </source>
</evidence>
<dbReference type="GO" id="GO:0016747">
    <property type="term" value="F:acyltransferase activity, transferring groups other than amino-acyl groups"/>
    <property type="evidence" value="ECO:0007669"/>
    <property type="project" value="InterPro"/>
</dbReference>
<evidence type="ECO:0000256" key="2">
    <source>
        <dbReference type="ARBA" id="ARBA00023315"/>
    </source>
</evidence>
<dbReference type="InterPro" id="IPR016181">
    <property type="entry name" value="Acyl_CoA_acyltransferase"/>
</dbReference>
<keyword evidence="5" id="KW-1185">Reference proteome</keyword>
<dbReference type="CDD" id="cd04301">
    <property type="entry name" value="NAT_SF"/>
    <property type="match status" value="1"/>
</dbReference>
<dbReference type="Proteomes" id="UP000195880">
    <property type="component" value="Chromosome"/>
</dbReference>
<dbReference type="PANTHER" id="PTHR43877:SF2">
    <property type="entry name" value="AMINOALKYLPHOSPHONATE N-ACETYLTRANSFERASE-RELATED"/>
    <property type="match status" value="1"/>
</dbReference>
<sequence>MDPLVRERVPADLDACVRVLADVHAGDGYPTNWPADPAAWLTPSGLLGAWVAEADGHVVGHVALCGPGAGDVAPGMWGGRVGPEGEGAAVVSRLFVGPGARGRGIGAVLLDRVAGAARERGLWPVLDVVATDAGAVALYERAGWELLGVGEQRWSARQTVRVRCYAGPEPG</sequence>
<proteinExistence type="predicted"/>
<gene>
    <name evidence="4" type="ORF">SMD44_04131</name>
</gene>
<keyword evidence="2 4" id="KW-0012">Acyltransferase</keyword>
<feature type="domain" description="N-acetyltransferase" evidence="3">
    <location>
        <begin position="3"/>
        <end position="167"/>
    </location>
</feature>
<accession>A0A1Z1WEC3</accession>
<dbReference type="InterPro" id="IPR000182">
    <property type="entry name" value="GNAT_dom"/>
</dbReference>
<dbReference type="Gene3D" id="3.40.630.30">
    <property type="match status" value="1"/>
</dbReference>
<dbReference type="PANTHER" id="PTHR43877">
    <property type="entry name" value="AMINOALKYLPHOSPHONATE N-ACETYLTRANSFERASE-RELATED-RELATED"/>
    <property type="match status" value="1"/>
</dbReference>